<organism evidence="8 9">
    <name type="scientific">Dietzia cercidiphylli</name>
    <dbReference type="NCBI Taxonomy" id="498199"/>
    <lineage>
        <taxon>Bacteria</taxon>
        <taxon>Bacillati</taxon>
        <taxon>Actinomycetota</taxon>
        <taxon>Actinomycetes</taxon>
        <taxon>Mycobacteriales</taxon>
        <taxon>Dietziaceae</taxon>
        <taxon>Dietzia</taxon>
    </lineage>
</organism>
<dbReference type="EMBL" id="BAAAQG010000003">
    <property type="protein sequence ID" value="GAA1701130.1"/>
    <property type="molecule type" value="Genomic_DNA"/>
</dbReference>
<comment type="subunit">
    <text evidence="4">Homodimer.</text>
</comment>
<feature type="binding site" evidence="4">
    <location>
        <position position="130"/>
    </location>
    <ligand>
        <name>substrate</name>
    </ligand>
</feature>
<dbReference type="InterPro" id="IPR001406">
    <property type="entry name" value="PsdUridine_synth_TruA"/>
</dbReference>
<dbReference type="PANTHER" id="PTHR11142">
    <property type="entry name" value="PSEUDOURIDYLATE SYNTHASE"/>
    <property type="match status" value="1"/>
</dbReference>
<dbReference type="SUPFAM" id="SSF55120">
    <property type="entry name" value="Pseudouridine synthase"/>
    <property type="match status" value="1"/>
</dbReference>
<accession>A0ABN2IA16</accession>
<dbReference type="HAMAP" id="MF_00171">
    <property type="entry name" value="TruA"/>
    <property type="match status" value="1"/>
</dbReference>
<evidence type="ECO:0000313" key="9">
    <source>
        <dbReference type="Proteomes" id="UP001500383"/>
    </source>
</evidence>
<comment type="catalytic activity">
    <reaction evidence="4 5">
        <text>uridine(38/39/40) in tRNA = pseudouridine(38/39/40) in tRNA</text>
        <dbReference type="Rhea" id="RHEA:22376"/>
        <dbReference type="Rhea" id="RHEA-COMP:10085"/>
        <dbReference type="Rhea" id="RHEA-COMP:10087"/>
        <dbReference type="ChEBI" id="CHEBI:65314"/>
        <dbReference type="ChEBI" id="CHEBI:65315"/>
        <dbReference type="EC" id="5.4.99.12"/>
    </reaction>
</comment>
<evidence type="ECO:0000256" key="1">
    <source>
        <dbReference type="ARBA" id="ARBA00009375"/>
    </source>
</evidence>
<dbReference type="Proteomes" id="UP001500383">
    <property type="component" value="Unassembled WGS sequence"/>
</dbReference>
<protein>
    <recommendedName>
        <fullName evidence="4">tRNA pseudouridine synthase A</fullName>
        <ecNumber evidence="4">5.4.99.12</ecNumber>
    </recommendedName>
    <alternativeName>
        <fullName evidence="4">tRNA pseudouridine(38-40) synthase</fullName>
    </alternativeName>
    <alternativeName>
        <fullName evidence="4">tRNA pseudouridylate synthase I</fullName>
    </alternativeName>
    <alternativeName>
        <fullName evidence="4">tRNA-uridine isomerase I</fullName>
    </alternativeName>
</protein>
<name>A0ABN2IA16_9ACTN</name>
<comment type="caution">
    <text evidence="8">The sequence shown here is derived from an EMBL/GenBank/DDBJ whole genome shotgun (WGS) entry which is preliminary data.</text>
</comment>
<keyword evidence="3 4" id="KW-0413">Isomerase</keyword>
<evidence type="ECO:0000256" key="3">
    <source>
        <dbReference type="ARBA" id="ARBA00023235"/>
    </source>
</evidence>
<evidence type="ECO:0000256" key="6">
    <source>
        <dbReference type="SAM" id="MobiDB-lite"/>
    </source>
</evidence>
<comment type="similarity">
    <text evidence="1 4 5">Belongs to the tRNA pseudouridine synthase TruA family.</text>
</comment>
<evidence type="ECO:0000259" key="7">
    <source>
        <dbReference type="Pfam" id="PF01416"/>
    </source>
</evidence>
<dbReference type="InterPro" id="IPR020095">
    <property type="entry name" value="PsdUridine_synth_TruA_C"/>
</dbReference>
<dbReference type="CDD" id="cd02570">
    <property type="entry name" value="PseudoU_synth_EcTruA"/>
    <property type="match status" value="1"/>
</dbReference>
<keyword evidence="2 4" id="KW-0819">tRNA processing</keyword>
<dbReference type="PANTHER" id="PTHR11142:SF0">
    <property type="entry name" value="TRNA PSEUDOURIDINE SYNTHASE-LIKE 1"/>
    <property type="match status" value="1"/>
</dbReference>
<feature type="domain" description="Pseudouridine synthase I TruA alpha/beta" evidence="7">
    <location>
        <begin position="164"/>
        <end position="276"/>
    </location>
</feature>
<gene>
    <name evidence="4 8" type="primary">truA</name>
    <name evidence="8" type="ORF">GCM10009831_07380</name>
</gene>
<feature type="domain" description="Pseudouridine synthase I TruA alpha/beta" evidence="7">
    <location>
        <begin position="21"/>
        <end position="123"/>
    </location>
</feature>
<dbReference type="InterPro" id="IPR020094">
    <property type="entry name" value="TruA/RsuA/RluB/E/F_N"/>
</dbReference>
<feature type="compositionally biased region" description="Gly residues" evidence="6">
    <location>
        <begin position="297"/>
        <end position="316"/>
    </location>
</feature>
<comment type="function">
    <text evidence="4">Formation of pseudouridine at positions 38, 39 and 40 in the anticodon stem and loop of transfer RNAs.</text>
</comment>
<feature type="active site" description="Nucleophile" evidence="4">
    <location>
        <position position="64"/>
    </location>
</feature>
<evidence type="ECO:0000256" key="4">
    <source>
        <dbReference type="HAMAP-Rule" id="MF_00171"/>
    </source>
</evidence>
<evidence type="ECO:0000256" key="2">
    <source>
        <dbReference type="ARBA" id="ARBA00022694"/>
    </source>
</evidence>
<dbReference type="Pfam" id="PF01416">
    <property type="entry name" value="PseudoU_synth_1"/>
    <property type="match status" value="2"/>
</dbReference>
<dbReference type="Gene3D" id="3.30.70.580">
    <property type="entry name" value="Pseudouridine synthase I, catalytic domain, N-terminal subdomain"/>
    <property type="match status" value="1"/>
</dbReference>
<sequence length="316" mass="34167">MITPSEFASDTPTRRIRLDVAYDGTDFSGWARQPGLRTVCGVLEEKLGTVLRNPVTLTVAGRTDAGVHARAQVCHLDVEPAWLDQRSFDGRPEALVRRLARLLPADIAVMDARWVPGEFDARFSALRRHYEYRLTTAPWGPEPTRARDTAPWTRPADLDAVRQASSRLVGLHDFAAFCRRREGATTIRELQRFDWRAEPDPRGPDAPGAAEVWTASVSADAFCWSMVRSLVGAVMAVGEGRRDQEWIAGLLLETQRASSVPVAPACGLSLVGVDYPAEADLAARNLTTREVRPGPDRGPGAGPGSGPGSGSGCCGG</sequence>
<proteinExistence type="inferred from homology"/>
<dbReference type="InterPro" id="IPR020097">
    <property type="entry name" value="PsdUridine_synth_TruA_a/b_dom"/>
</dbReference>
<dbReference type="Gene3D" id="3.30.70.660">
    <property type="entry name" value="Pseudouridine synthase I, catalytic domain, C-terminal subdomain"/>
    <property type="match status" value="1"/>
</dbReference>
<dbReference type="EC" id="5.4.99.12" evidence="4"/>
<keyword evidence="9" id="KW-1185">Reference proteome</keyword>
<dbReference type="InterPro" id="IPR020103">
    <property type="entry name" value="PsdUridine_synth_cat_dom_sf"/>
</dbReference>
<evidence type="ECO:0000256" key="5">
    <source>
        <dbReference type="RuleBase" id="RU003792"/>
    </source>
</evidence>
<comment type="caution">
    <text evidence="4">Lacks conserved residue(s) required for the propagation of feature annotation.</text>
</comment>
<feature type="region of interest" description="Disordered" evidence="6">
    <location>
        <begin position="286"/>
        <end position="316"/>
    </location>
</feature>
<reference evidence="8 9" key="1">
    <citation type="journal article" date="2019" name="Int. J. Syst. Evol. Microbiol.">
        <title>The Global Catalogue of Microorganisms (GCM) 10K type strain sequencing project: providing services to taxonomists for standard genome sequencing and annotation.</title>
        <authorList>
            <consortium name="The Broad Institute Genomics Platform"/>
            <consortium name="The Broad Institute Genome Sequencing Center for Infectious Disease"/>
            <person name="Wu L."/>
            <person name="Ma J."/>
        </authorList>
    </citation>
    <scope>NUCLEOTIDE SEQUENCE [LARGE SCALE GENOMIC DNA]</scope>
    <source>
        <strain evidence="8 9">JCM 16002</strain>
    </source>
</reference>
<dbReference type="RefSeq" id="WP_304816400.1">
    <property type="nucleotide sequence ID" value="NZ_BAAAQG010000003.1"/>
</dbReference>
<dbReference type="NCBIfam" id="TIGR00071">
    <property type="entry name" value="hisT_truA"/>
    <property type="match status" value="1"/>
</dbReference>
<evidence type="ECO:0000313" key="8">
    <source>
        <dbReference type="EMBL" id="GAA1701130.1"/>
    </source>
</evidence>